<protein>
    <submittedName>
        <fullName evidence="2">Uncharacterized protein</fullName>
    </submittedName>
</protein>
<gene>
    <name evidence="2" type="ORF">SETIT_9G581000v2</name>
</gene>
<feature type="compositionally biased region" description="Basic and acidic residues" evidence="1">
    <location>
        <begin position="1"/>
        <end position="27"/>
    </location>
</feature>
<reference evidence="2" key="2">
    <citation type="submission" date="2015-07" db="EMBL/GenBank/DDBJ databases">
        <authorList>
            <person name="Noorani M."/>
        </authorList>
    </citation>
    <scope>NUCLEOTIDE SEQUENCE</scope>
    <source>
        <strain evidence="2">Yugu1</strain>
    </source>
</reference>
<dbReference type="EMBL" id="CM003536">
    <property type="protein sequence ID" value="RCV47071.1"/>
    <property type="molecule type" value="Genomic_DNA"/>
</dbReference>
<name>A0A368SXB2_SETIT</name>
<sequence length="180" mass="19915">MAPNRREDEEEERRTETMDSRQAEKGGARISGLRTEVHAYPIPSAQLLCVRWPPLHSMRASRAAPATPAVLACARARFLRLTRVEGDSGSGVPRMWEATAALASRARGVPVDGGSGCPRVRHFRRNSSPWWLSKASKIWGHTFFLDFPCKSGVGSLHRLFFVLEFPMAGTRTAMVLVLAS</sequence>
<evidence type="ECO:0000313" key="2">
    <source>
        <dbReference type="EMBL" id="RCV47071.1"/>
    </source>
</evidence>
<feature type="region of interest" description="Disordered" evidence="1">
    <location>
        <begin position="1"/>
        <end position="30"/>
    </location>
</feature>
<organism evidence="2">
    <name type="scientific">Setaria italica</name>
    <name type="common">Foxtail millet</name>
    <name type="synonym">Panicum italicum</name>
    <dbReference type="NCBI Taxonomy" id="4555"/>
    <lineage>
        <taxon>Eukaryota</taxon>
        <taxon>Viridiplantae</taxon>
        <taxon>Streptophyta</taxon>
        <taxon>Embryophyta</taxon>
        <taxon>Tracheophyta</taxon>
        <taxon>Spermatophyta</taxon>
        <taxon>Magnoliopsida</taxon>
        <taxon>Liliopsida</taxon>
        <taxon>Poales</taxon>
        <taxon>Poaceae</taxon>
        <taxon>PACMAD clade</taxon>
        <taxon>Panicoideae</taxon>
        <taxon>Panicodae</taxon>
        <taxon>Paniceae</taxon>
        <taxon>Cenchrinae</taxon>
        <taxon>Setaria</taxon>
    </lineage>
</organism>
<accession>A0A368SXB2</accession>
<proteinExistence type="predicted"/>
<reference evidence="2" key="1">
    <citation type="journal article" date="2012" name="Nat. Biotechnol.">
        <title>Reference genome sequence of the model plant Setaria.</title>
        <authorList>
            <person name="Bennetzen J.L."/>
            <person name="Schmutz J."/>
            <person name="Wang H."/>
            <person name="Percifield R."/>
            <person name="Hawkins J."/>
            <person name="Pontaroli A.C."/>
            <person name="Estep M."/>
            <person name="Feng L."/>
            <person name="Vaughn J.N."/>
            <person name="Grimwood J."/>
            <person name="Jenkins J."/>
            <person name="Barry K."/>
            <person name="Lindquist E."/>
            <person name="Hellsten U."/>
            <person name="Deshpande S."/>
            <person name="Wang X."/>
            <person name="Wu X."/>
            <person name="Mitros T."/>
            <person name="Triplett J."/>
            <person name="Yang X."/>
            <person name="Ye C.Y."/>
            <person name="Mauro-Herrera M."/>
            <person name="Wang L."/>
            <person name="Li P."/>
            <person name="Sharma M."/>
            <person name="Sharma R."/>
            <person name="Ronald P.C."/>
            <person name="Panaud O."/>
            <person name="Kellogg E.A."/>
            <person name="Brutnell T.P."/>
            <person name="Doust A.N."/>
            <person name="Tuskan G.A."/>
            <person name="Rokhsar D."/>
            <person name="Devos K.M."/>
        </authorList>
    </citation>
    <scope>NUCLEOTIDE SEQUENCE [LARGE SCALE GENOMIC DNA]</scope>
    <source>
        <strain evidence="2">Yugu1</strain>
    </source>
</reference>
<evidence type="ECO:0000256" key="1">
    <source>
        <dbReference type="SAM" id="MobiDB-lite"/>
    </source>
</evidence>
<dbReference type="AlphaFoldDB" id="A0A368SXB2"/>